<dbReference type="SUPFAM" id="SSF56112">
    <property type="entry name" value="Protein kinase-like (PK-like)"/>
    <property type="match status" value="1"/>
</dbReference>
<dbReference type="AlphaFoldDB" id="A0A395NG57"/>
<evidence type="ECO:0000313" key="5">
    <source>
        <dbReference type="EMBL" id="RFU74827.1"/>
    </source>
</evidence>
<dbReference type="Proteomes" id="UP000266272">
    <property type="component" value="Unassembled WGS sequence"/>
</dbReference>
<keyword evidence="2" id="KW-0808">Transferase</keyword>
<evidence type="ECO:0000256" key="3">
    <source>
        <dbReference type="ARBA" id="ARBA00022777"/>
    </source>
</evidence>
<dbReference type="GO" id="GO:0003746">
    <property type="term" value="F:translation elongation factor activity"/>
    <property type="evidence" value="ECO:0007669"/>
    <property type="project" value="UniProtKB-KW"/>
</dbReference>
<evidence type="ECO:0000256" key="1">
    <source>
        <dbReference type="ARBA" id="ARBA00022527"/>
    </source>
</evidence>
<dbReference type="GO" id="GO:0004674">
    <property type="term" value="F:protein serine/threonine kinase activity"/>
    <property type="evidence" value="ECO:0007669"/>
    <property type="project" value="UniProtKB-KW"/>
</dbReference>
<name>A0A395NG57_TRIAR</name>
<dbReference type="EMBL" id="PXOA01000495">
    <property type="protein sequence ID" value="RFU74827.1"/>
    <property type="molecule type" value="Genomic_DNA"/>
</dbReference>
<dbReference type="InterPro" id="IPR004166">
    <property type="entry name" value="a-kinase_dom"/>
</dbReference>
<evidence type="ECO:0000313" key="6">
    <source>
        <dbReference type="Proteomes" id="UP000266272"/>
    </source>
</evidence>
<dbReference type="GO" id="GO:0005524">
    <property type="term" value="F:ATP binding"/>
    <property type="evidence" value="ECO:0007669"/>
    <property type="project" value="InterPro"/>
</dbReference>
<keyword evidence="5" id="KW-0251">Elongation factor</keyword>
<dbReference type="STRING" id="490622.A0A395NG57"/>
<dbReference type="SMART" id="SM00811">
    <property type="entry name" value="Alpha_kinase"/>
    <property type="match status" value="1"/>
</dbReference>
<evidence type="ECO:0000256" key="2">
    <source>
        <dbReference type="ARBA" id="ARBA00022679"/>
    </source>
</evidence>
<keyword evidence="1" id="KW-0723">Serine/threonine-protein kinase</keyword>
<keyword evidence="5" id="KW-0648">Protein biosynthesis</keyword>
<accession>A0A395NG57</accession>
<keyword evidence="3 5" id="KW-0418">Kinase</keyword>
<dbReference type="Pfam" id="PF02816">
    <property type="entry name" value="Alpha_kinase"/>
    <property type="match status" value="1"/>
</dbReference>
<gene>
    <name evidence="5" type="ORF">TARUN_7396</name>
</gene>
<keyword evidence="6" id="KW-1185">Reference proteome</keyword>
<dbReference type="OrthoDB" id="301415at2759"/>
<reference evidence="5 6" key="1">
    <citation type="journal article" date="2018" name="PLoS Pathog.">
        <title>Evolution of structural diversity of trichothecenes, a family of toxins produced by plant pathogenic and entomopathogenic fungi.</title>
        <authorList>
            <person name="Proctor R.H."/>
            <person name="McCormick S.P."/>
            <person name="Kim H.S."/>
            <person name="Cardoza R.E."/>
            <person name="Stanley A.M."/>
            <person name="Lindo L."/>
            <person name="Kelly A."/>
            <person name="Brown D.W."/>
            <person name="Lee T."/>
            <person name="Vaughan M.M."/>
            <person name="Alexander N.J."/>
            <person name="Busman M."/>
            <person name="Gutierrez S."/>
        </authorList>
    </citation>
    <scope>NUCLEOTIDE SEQUENCE [LARGE SCALE GENOMIC DNA]</scope>
    <source>
        <strain evidence="5 6">IBT 40837</strain>
    </source>
</reference>
<protein>
    <submittedName>
        <fullName evidence="5">Elongation factor 2 kinase</fullName>
    </submittedName>
</protein>
<dbReference type="InterPro" id="IPR011009">
    <property type="entry name" value="Kinase-like_dom_sf"/>
</dbReference>
<proteinExistence type="predicted"/>
<comment type="caution">
    <text evidence="5">The sequence shown here is derived from an EMBL/GenBank/DDBJ whole genome shotgun (WGS) entry which is preliminary data.</text>
</comment>
<sequence>MYEFRAEDVVDVSRAAGNIMPGGESALSILSSYIAAHTCNTPNNGSLHLCRLLPLAAPVVLSVTQRAKGEGFARCMSCVHGHHSDTPKEQSDSGRYNQSSEGSIDYDALKNPFAEGVFRWVAKGKYTSGPRQNQACAVKWFKSGAVFSKDYFTYDVLAVDKALEIVNRFNHLHIVNKTIKINVPAVGTFKGDDEWAGQKALFEPFIQNYQKFNSNSGWNDGSTS</sequence>
<organism evidence="5 6">
    <name type="scientific">Trichoderma arundinaceum</name>
    <dbReference type="NCBI Taxonomy" id="490622"/>
    <lineage>
        <taxon>Eukaryota</taxon>
        <taxon>Fungi</taxon>
        <taxon>Dikarya</taxon>
        <taxon>Ascomycota</taxon>
        <taxon>Pezizomycotina</taxon>
        <taxon>Sordariomycetes</taxon>
        <taxon>Hypocreomycetidae</taxon>
        <taxon>Hypocreales</taxon>
        <taxon>Hypocreaceae</taxon>
        <taxon>Trichoderma</taxon>
    </lineage>
</organism>
<evidence type="ECO:0000259" key="4">
    <source>
        <dbReference type="SMART" id="SM00811"/>
    </source>
</evidence>
<feature type="domain" description="Alpha-type protein kinase" evidence="4">
    <location>
        <begin position="96"/>
        <end position="224"/>
    </location>
</feature>